<protein>
    <recommendedName>
        <fullName evidence="4">Nuclease HARBI1</fullName>
    </recommendedName>
</protein>
<comment type="caution">
    <text evidence="2">The sequence shown here is derived from an EMBL/GenBank/DDBJ whole genome shotgun (WGS) entry which is preliminary data.</text>
</comment>
<sequence>MLALAALNRRRRMQRRRNRRCRFWCLPRPRQSWFEIHYNDHRIPDDFFKQQLRVRRATFNQLLNLVSPHVARQDTSMRSCIPAEKILAIGLYRLAHANSYVSIAPVFNVGKSTVIEAVQDVVNVLYDLRNLARFPGSAHDARVLRNSNIYQEAEQGNILQAPRIDIDGNDIGPYLVGDKANDDWDDDDDVGPPNNDGNNN</sequence>
<feature type="region of interest" description="Disordered" evidence="1">
    <location>
        <begin position="177"/>
        <end position="200"/>
    </location>
</feature>
<dbReference type="EMBL" id="RCHS01000546">
    <property type="protein sequence ID" value="RMX58078.1"/>
    <property type="molecule type" value="Genomic_DNA"/>
</dbReference>
<evidence type="ECO:0000313" key="2">
    <source>
        <dbReference type="EMBL" id="RMX58078.1"/>
    </source>
</evidence>
<accession>A0A3M6UXM8</accession>
<gene>
    <name evidence="2" type="ORF">pdam_00013830</name>
</gene>
<feature type="compositionally biased region" description="Low complexity" evidence="1">
    <location>
        <begin position="191"/>
        <end position="200"/>
    </location>
</feature>
<proteinExistence type="predicted"/>
<evidence type="ECO:0008006" key="4">
    <source>
        <dbReference type="Google" id="ProtNLM"/>
    </source>
</evidence>
<feature type="non-terminal residue" evidence="2">
    <location>
        <position position="200"/>
    </location>
</feature>
<dbReference type="OrthoDB" id="5978759at2759"/>
<evidence type="ECO:0000256" key="1">
    <source>
        <dbReference type="SAM" id="MobiDB-lite"/>
    </source>
</evidence>
<evidence type="ECO:0000313" key="3">
    <source>
        <dbReference type="Proteomes" id="UP000275408"/>
    </source>
</evidence>
<dbReference type="AlphaFoldDB" id="A0A3M6UXM8"/>
<name>A0A3M6UXM8_POCDA</name>
<dbReference type="Proteomes" id="UP000275408">
    <property type="component" value="Unassembled WGS sequence"/>
</dbReference>
<keyword evidence="3" id="KW-1185">Reference proteome</keyword>
<dbReference type="STRING" id="46731.A0A3M6UXM8"/>
<reference evidence="2 3" key="1">
    <citation type="journal article" date="2018" name="Sci. Rep.">
        <title>Comparative analysis of the Pocillopora damicornis genome highlights role of immune system in coral evolution.</title>
        <authorList>
            <person name="Cunning R."/>
            <person name="Bay R.A."/>
            <person name="Gillette P."/>
            <person name="Baker A.C."/>
            <person name="Traylor-Knowles N."/>
        </authorList>
    </citation>
    <scope>NUCLEOTIDE SEQUENCE [LARGE SCALE GENOMIC DNA]</scope>
    <source>
        <strain evidence="2">RSMAS</strain>
        <tissue evidence="2">Whole animal</tissue>
    </source>
</reference>
<organism evidence="2 3">
    <name type="scientific">Pocillopora damicornis</name>
    <name type="common">Cauliflower coral</name>
    <name type="synonym">Millepora damicornis</name>
    <dbReference type="NCBI Taxonomy" id="46731"/>
    <lineage>
        <taxon>Eukaryota</taxon>
        <taxon>Metazoa</taxon>
        <taxon>Cnidaria</taxon>
        <taxon>Anthozoa</taxon>
        <taxon>Hexacorallia</taxon>
        <taxon>Scleractinia</taxon>
        <taxon>Astrocoeniina</taxon>
        <taxon>Pocilloporidae</taxon>
        <taxon>Pocillopora</taxon>
    </lineage>
</organism>